<dbReference type="SUPFAM" id="SSF51735">
    <property type="entry name" value="NAD(P)-binding Rossmann-fold domains"/>
    <property type="match status" value="1"/>
</dbReference>
<keyword evidence="6" id="KW-1185">Reference proteome</keyword>
<proteinExistence type="predicted"/>
<sequence length="281" mass="30392">METEKIGFIGLGNMGHPMAKNLEKAGFPLSVYNRSAEKAESFKEKSIVYTEISDLVKNNTIIFTMLTDDRAAKAVYEDILKSDISGKLFIDMSTISPQATSELSGAVKIKEASFIDAPVAGSTGPAKDGTLIIMAGGEEKDLQRAMPYFEKLGKAVKHLGENGKGIAGKLSINYFLSAIYQGLAETVLFADKLGIERTSMLEIINESASGNGATKVKTPMLINDQYEPAFALDLMLKDILLAKEAGADFPLSKVLSETYQSAHDEGFGKDDVIGIINYLKK</sequence>
<reference evidence="5 6" key="1">
    <citation type="submission" date="2020-12" db="EMBL/GenBank/DDBJ databases">
        <title>Chryseobacterium endoalhailicus sp. nov., isolated from seed of leguminous plant.</title>
        <authorList>
            <person name="Zhang X."/>
        </authorList>
    </citation>
    <scope>NUCLEOTIDE SEQUENCE [LARGE SCALE GENOMIC DNA]</scope>
    <source>
        <strain evidence="5 6">L7</strain>
    </source>
</reference>
<dbReference type="InterPro" id="IPR008927">
    <property type="entry name" value="6-PGluconate_DH-like_C_sf"/>
</dbReference>
<keyword evidence="1" id="KW-0560">Oxidoreductase</keyword>
<dbReference type="EMBL" id="JAELVM010000001">
    <property type="protein sequence ID" value="MBL1221068.1"/>
    <property type="molecule type" value="Genomic_DNA"/>
</dbReference>
<feature type="domain" description="6-phosphogluconate dehydrogenase NADP-binding" evidence="3">
    <location>
        <begin position="5"/>
        <end position="160"/>
    </location>
</feature>
<dbReference type="RefSeq" id="WP_202090360.1">
    <property type="nucleotide sequence ID" value="NZ_JAELVM010000001.1"/>
</dbReference>
<dbReference type="InterPro" id="IPR002204">
    <property type="entry name" value="3-OH-isobutyrate_DH-rel_CS"/>
</dbReference>
<dbReference type="PROSITE" id="PS00895">
    <property type="entry name" value="3_HYDROXYISOBUT_DH"/>
    <property type="match status" value="1"/>
</dbReference>
<comment type="caution">
    <text evidence="5">The sequence shown here is derived from an EMBL/GenBank/DDBJ whole genome shotgun (WGS) entry which is preliminary data.</text>
</comment>
<dbReference type="InterPro" id="IPR015815">
    <property type="entry name" value="HIBADH-related"/>
</dbReference>
<dbReference type="PANTHER" id="PTHR43580">
    <property type="entry name" value="OXIDOREDUCTASE GLYR1-RELATED"/>
    <property type="match status" value="1"/>
</dbReference>
<protein>
    <submittedName>
        <fullName evidence="5">NAD(P)-dependent oxidoreductase</fullName>
    </submittedName>
</protein>
<gene>
    <name evidence="5" type="ORF">JET18_09475</name>
</gene>
<organism evidence="5 6">
    <name type="scientific">Chryseobacterium endalhagicum</name>
    <dbReference type="NCBI Taxonomy" id="2797638"/>
    <lineage>
        <taxon>Bacteria</taxon>
        <taxon>Pseudomonadati</taxon>
        <taxon>Bacteroidota</taxon>
        <taxon>Flavobacteriia</taxon>
        <taxon>Flavobacteriales</taxon>
        <taxon>Weeksellaceae</taxon>
        <taxon>Chryseobacterium group</taxon>
        <taxon>Chryseobacterium</taxon>
    </lineage>
</organism>
<evidence type="ECO:0000313" key="5">
    <source>
        <dbReference type="EMBL" id="MBL1221068.1"/>
    </source>
</evidence>
<evidence type="ECO:0000313" key="6">
    <source>
        <dbReference type="Proteomes" id="UP000661696"/>
    </source>
</evidence>
<evidence type="ECO:0000256" key="2">
    <source>
        <dbReference type="ARBA" id="ARBA00023027"/>
    </source>
</evidence>
<evidence type="ECO:0000259" key="4">
    <source>
        <dbReference type="Pfam" id="PF14833"/>
    </source>
</evidence>
<dbReference type="Gene3D" id="1.10.1040.10">
    <property type="entry name" value="N-(1-d-carboxylethyl)-l-norvaline Dehydrogenase, domain 2"/>
    <property type="match status" value="1"/>
</dbReference>
<dbReference type="Pfam" id="PF14833">
    <property type="entry name" value="NAD_binding_11"/>
    <property type="match status" value="1"/>
</dbReference>
<accession>A0ABS1QGM6</accession>
<dbReference type="Pfam" id="PF03446">
    <property type="entry name" value="NAD_binding_2"/>
    <property type="match status" value="1"/>
</dbReference>
<dbReference type="SUPFAM" id="SSF48179">
    <property type="entry name" value="6-phosphogluconate dehydrogenase C-terminal domain-like"/>
    <property type="match status" value="1"/>
</dbReference>
<dbReference type="InterPro" id="IPR029154">
    <property type="entry name" value="HIBADH-like_NADP-bd"/>
</dbReference>
<feature type="domain" description="3-hydroxyisobutyrate dehydrogenase-like NAD-binding" evidence="4">
    <location>
        <begin position="163"/>
        <end position="278"/>
    </location>
</feature>
<dbReference type="PANTHER" id="PTHR43580:SF2">
    <property type="entry name" value="CYTOKINE-LIKE NUCLEAR FACTOR N-PAC"/>
    <property type="match status" value="1"/>
</dbReference>
<keyword evidence="2" id="KW-0520">NAD</keyword>
<dbReference type="Proteomes" id="UP000661696">
    <property type="component" value="Unassembled WGS sequence"/>
</dbReference>
<dbReference type="InterPro" id="IPR013328">
    <property type="entry name" value="6PGD_dom2"/>
</dbReference>
<dbReference type="InterPro" id="IPR051265">
    <property type="entry name" value="HIBADH-related_NP60_sf"/>
</dbReference>
<dbReference type="Gene3D" id="3.40.50.720">
    <property type="entry name" value="NAD(P)-binding Rossmann-like Domain"/>
    <property type="match status" value="1"/>
</dbReference>
<name>A0ABS1QGM6_9FLAO</name>
<dbReference type="PIRSF" id="PIRSF000103">
    <property type="entry name" value="HIBADH"/>
    <property type="match status" value="1"/>
</dbReference>
<dbReference type="InterPro" id="IPR036291">
    <property type="entry name" value="NAD(P)-bd_dom_sf"/>
</dbReference>
<evidence type="ECO:0000256" key="1">
    <source>
        <dbReference type="ARBA" id="ARBA00023002"/>
    </source>
</evidence>
<dbReference type="InterPro" id="IPR006115">
    <property type="entry name" value="6PGDH_NADP-bd"/>
</dbReference>
<evidence type="ECO:0000259" key="3">
    <source>
        <dbReference type="Pfam" id="PF03446"/>
    </source>
</evidence>